<evidence type="ECO:0000313" key="2">
    <source>
        <dbReference type="EMBL" id="ARS43250.1"/>
    </source>
</evidence>
<name>A0A2H4I736_STRSU</name>
<sequence>MFFKKYYLDIKNEYMETKSHPNEDFLEWVIQRKMTWGMRWFLVVIFMFVVQPITYYPSFLLWCFYIGLFLFIFYILGQFIFLVRDIYKYITKR</sequence>
<keyword evidence="2" id="KW-0614">Plasmid</keyword>
<dbReference type="EMBL" id="KX785328">
    <property type="protein sequence ID" value="ARS43250.1"/>
    <property type="molecule type" value="Genomic_DNA"/>
</dbReference>
<geneLocation type="plasmid" evidence="2">
    <name>unnamed3</name>
</geneLocation>
<organism evidence="2">
    <name type="scientific">Streptococcus suis</name>
    <dbReference type="NCBI Taxonomy" id="1307"/>
    <lineage>
        <taxon>Bacteria</taxon>
        <taxon>Bacillati</taxon>
        <taxon>Bacillota</taxon>
        <taxon>Bacilli</taxon>
        <taxon>Lactobacillales</taxon>
        <taxon>Streptococcaceae</taxon>
        <taxon>Streptococcus</taxon>
    </lineage>
</organism>
<evidence type="ECO:0000256" key="1">
    <source>
        <dbReference type="SAM" id="Phobius"/>
    </source>
</evidence>
<reference evidence="2" key="1">
    <citation type="submission" date="2016-08" db="EMBL/GenBank/DDBJ databases">
        <title>Plasmids of Streptococcus suis.</title>
        <authorList>
            <person name="Sadowy E."/>
        </authorList>
    </citation>
    <scope>NUCLEOTIDE SEQUENCE</scope>
    <source>
        <strain evidence="2">3366</strain>
        <plasmid evidence="2">unnamed3</plasmid>
    </source>
</reference>
<keyword evidence="1" id="KW-0812">Transmembrane</keyword>
<feature type="transmembrane region" description="Helical" evidence="1">
    <location>
        <begin position="59"/>
        <end position="83"/>
    </location>
</feature>
<keyword evidence="1" id="KW-0472">Membrane</keyword>
<feature type="transmembrane region" description="Helical" evidence="1">
    <location>
        <begin position="36"/>
        <end position="53"/>
    </location>
</feature>
<dbReference type="AlphaFoldDB" id="A0A2H4I736"/>
<keyword evidence="1" id="KW-1133">Transmembrane helix</keyword>
<proteinExistence type="predicted"/>
<accession>A0A2H4I736</accession>
<protein>
    <submittedName>
        <fullName evidence="2">Uncharacterized protein</fullName>
    </submittedName>
</protein>